<feature type="transmembrane region" description="Helical" evidence="7">
    <location>
        <begin position="262"/>
        <end position="281"/>
    </location>
</feature>
<keyword evidence="7" id="KW-1133">Transmembrane helix</keyword>
<evidence type="ECO:0000256" key="4">
    <source>
        <dbReference type="ARBA" id="ARBA00022679"/>
    </source>
</evidence>
<sequence>MKLKHKYLLLSVLFMAFPLLASLLFTYNEIQKQYRGEIITSHLQLMNQLNRNIQYSVNELDNKLMSIYETSDVYDYLINLTNTNTISPERQQRMETLLKVLTLSMKGFSSVYLYLDAKQYLYRVDYLNLGLLNSFTPKDRIWLNEVEQGGGAMTIHTSSSEDVNEVFIGRAISDVIQKKKVGVLGLGLNKKFFVDLFGEDYASDYIQVNDSKGNVIYETRKLDLQKNQVYVIRSEENKYGWFVVKYIPQSIVKQTAWNSIKFTIYLGVGVLIVGIVLWLLFAQQFYRPIVSLAQTMKNVGNGNFKLDIANPINERQDEIGFLSRQFHTMVLKLEAMIQNEYELKLQESYSRVKALQAQINPHFLYNTLTSMYSEALDAGATSICSMIKSLSSIFRYTIESEHDLVSLSREIEHVRHYLQIQKYRFEEKLSFHIDIDEAFMDVPCVKLSLQPIVENAILHGITRKGWGALTITAKKEGGQIMIMISDTGCGILPERLMALQLGLNVDAGEDNHIGLSNVQQRVQHFFKDSTGIQLQSQFGEGTEVSVIWRVD</sequence>
<protein>
    <submittedName>
        <fullName evidence="9">Sensor histidine kinase</fullName>
    </submittedName>
</protein>
<evidence type="ECO:0000256" key="5">
    <source>
        <dbReference type="ARBA" id="ARBA00022777"/>
    </source>
</evidence>
<dbReference type="Pfam" id="PF00672">
    <property type="entry name" value="HAMP"/>
    <property type="match status" value="1"/>
</dbReference>
<name>A0ABX0JGT0_9BACL</name>
<evidence type="ECO:0000313" key="9">
    <source>
        <dbReference type="EMBL" id="NHN34107.1"/>
    </source>
</evidence>
<comment type="subcellular location">
    <subcellularLocation>
        <location evidence="1">Cell membrane</location>
        <topology evidence="1">Multi-pass membrane protein</topology>
    </subcellularLocation>
</comment>
<evidence type="ECO:0000313" key="10">
    <source>
        <dbReference type="Proteomes" id="UP001165962"/>
    </source>
</evidence>
<evidence type="ECO:0000256" key="2">
    <source>
        <dbReference type="ARBA" id="ARBA00022475"/>
    </source>
</evidence>
<dbReference type="EMBL" id="JAAOIW010000016">
    <property type="protein sequence ID" value="NHN34107.1"/>
    <property type="molecule type" value="Genomic_DNA"/>
</dbReference>
<feature type="domain" description="HAMP" evidence="8">
    <location>
        <begin position="287"/>
        <end position="338"/>
    </location>
</feature>
<dbReference type="PANTHER" id="PTHR34220:SF7">
    <property type="entry name" value="SENSOR HISTIDINE KINASE YPDA"/>
    <property type="match status" value="1"/>
</dbReference>
<dbReference type="SMART" id="SM00304">
    <property type="entry name" value="HAMP"/>
    <property type="match status" value="1"/>
</dbReference>
<keyword evidence="7" id="KW-0812">Transmembrane</keyword>
<comment type="caution">
    <text evidence="9">The sequence shown here is derived from an EMBL/GenBank/DDBJ whole genome shotgun (WGS) entry which is preliminary data.</text>
</comment>
<dbReference type="InterPro" id="IPR003660">
    <property type="entry name" value="HAMP_dom"/>
</dbReference>
<dbReference type="SUPFAM" id="SSF55874">
    <property type="entry name" value="ATPase domain of HSP90 chaperone/DNA topoisomerase II/histidine kinase"/>
    <property type="match status" value="1"/>
</dbReference>
<dbReference type="PROSITE" id="PS50885">
    <property type="entry name" value="HAMP"/>
    <property type="match status" value="1"/>
</dbReference>
<evidence type="ECO:0000256" key="6">
    <source>
        <dbReference type="ARBA" id="ARBA00023136"/>
    </source>
</evidence>
<dbReference type="PANTHER" id="PTHR34220">
    <property type="entry name" value="SENSOR HISTIDINE KINASE YPDA"/>
    <property type="match status" value="1"/>
</dbReference>
<gene>
    <name evidence="9" type="ORF">G9U52_30265</name>
</gene>
<keyword evidence="10" id="KW-1185">Reference proteome</keyword>
<dbReference type="Pfam" id="PF06580">
    <property type="entry name" value="His_kinase"/>
    <property type="match status" value="1"/>
</dbReference>
<dbReference type="CDD" id="cd06225">
    <property type="entry name" value="HAMP"/>
    <property type="match status" value="1"/>
</dbReference>
<evidence type="ECO:0000256" key="1">
    <source>
        <dbReference type="ARBA" id="ARBA00004651"/>
    </source>
</evidence>
<dbReference type="Pfam" id="PF02518">
    <property type="entry name" value="HATPase_c"/>
    <property type="match status" value="1"/>
</dbReference>
<dbReference type="RefSeq" id="WP_166154735.1">
    <property type="nucleotide sequence ID" value="NZ_JAAOIW010000016.1"/>
</dbReference>
<evidence type="ECO:0000256" key="7">
    <source>
        <dbReference type="SAM" id="Phobius"/>
    </source>
</evidence>
<accession>A0ABX0JGT0</accession>
<evidence type="ECO:0000259" key="8">
    <source>
        <dbReference type="PROSITE" id="PS50885"/>
    </source>
</evidence>
<dbReference type="Proteomes" id="UP001165962">
    <property type="component" value="Unassembled WGS sequence"/>
</dbReference>
<dbReference type="InterPro" id="IPR050640">
    <property type="entry name" value="Bact_2-comp_sensor_kinase"/>
</dbReference>
<proteinExistence type="predicted"/>
<reference evidence="9" key="1">
    <citation type="submission" date="2020-03" db="EMBL/GenBank/DDBJ databases">
        <title>Draft sequencing of Paenibacilllus sp. S3N08.</title>
        <authorList>
            <person name="Kim D.-U."/>
        </authorList>
    </citation>
    <scope>NUCLEOTIDE SEQUENCE</scope>
    <source>
        <strain evidence="9">S3N08</strain>
    </source>
</reference>
<dbReference type="Gene3D" id="6.10.340.10">
    <property type="match status" value="1"/>
</dbReference>
<organism evidence="9 10">
    <name type="scientific">Paenibacillus agricola</name>
    <dbReference type="NCBI Taxonomy" id="2716264"/>
    <lineage>
        <taxon>Bacteria</taxon>
        <taxon>Bacillati</taxon>
        <taxon>Bacillota</taxon>
        <taxon>Bacilli</taxon>
        <taxon>Bacillales</taxon>
        <taxon>Paenibacillaceae</taxon>
        <taxon>Paenibacillus</taxon>
    </lineage>
</organism>
<dbReference type="InterPro" id="IPR010559">
    <property type="entry name" value="Sig_transdc_His_kin_internal"/>
</dbReference>
<keyword evidence="2" id="KW-1003">Cell membrane</keyword>
<dbReference type="SUPFAM" id="SSF158472">
    <property type="entry name" value="HAMP domain-like"/>
    <property type="match status" value="1"/>
</dbReference>
<keyword evidence="6 7" id="KW-0472">Membrane</keyword>
<dbReference type="InterPro" id="IPR036890">
    <property type="entry name" value="HATPase_C_sf"/>
</dbReference>
<keyword evidence="4" id="KW-0808">Transferase</keyword>
<dbReference type="GO" id="GO:0016301">
    <property type="term" value="F:kinase activity"/>
    <property type="evidence" value="ECO:0007669"/>
    <property type="project" value="UniProtKB-KW"/>
</dbReference>
<keyword evidence="5 9" id="KW-0418">Kinase</keyword>
<dbReference type="InterPro" id="IPR003594">
    <property type="entry name" value="HATPase_dom"/>
</dbReference>
<dbReference type="Gene3D" id="3.30.565.10">
    <property type="entry name" value="Histidine kinase-like ATPase, C-terminal domain"/>
    <property type="match status" value="1"/>
</dbReference>
<evidence type="ECO:0000256" key="3">
    <source>
        <dbReference type="ARBA" id="ARBA00022553"/>
    </source>
</evidence>
<keyword evidence="3" id="KW-0597">Phosphoprotein</keyword>
<feature type="transmembrane region" description="Helical" evidence="7">
    <location>
        <begin position="7"/>
        <end position="27"/>
    </location>
</feature>